<dbReference type="Pfam" id="PF04909">
    <property type="entry name" value="Amidohydro_2"/>
    <property type="match status" value="1"/>
</dbReference>
<dbReference type="InterPro" id="IPR052350">
    <property type="entry name" value="Metallo-dep_Lactonases"/>
</dbReference>
<dbReference type="PROSITE" id="PS51257">
    <property type="entry name" value="PROKAR_LIPOPROTEIN"/>
    <property type="match status" value="1"/>
</dbReference>
<feature type="domain" description="Amidohydrolase-related" evidence="2">
    <location>
        <begin position="33"/>
        <end position="320"/>
    </location>
</feature>
<dbReference type="InterPro" id="IPR006680">
    <property type="entry name" value="Amidohydro-rel"/>
</dbReference>
<dbReference type="PANTHER" id="PTHR43569">
    <property type="entry name" value="AMIDOHYDROLASE"/>
    <property type="match status" value="1"/>
</dbReference>
<dbReference type="InterPro" id="IPR032466">
    <property type="entry name" value="Metal_Hydrolase"/>
</dbReference>
<dbReference type="PANTHER" id="PTHR43569:SF2">
    <property type="entry name" value="AMIDOHYDROLASE-RELATED DOMAIN-CONTAINING PROTEIN"/>
    <property type="match status" value="1"/>
</dbReference>
<name>A0A381ZPZ4_9ZZZZ</name>
<dbReference type="EMBL" id="UINC01022158">
    <property type="protein sequence ID" value="SVA91194.1"/>
    <property type="molecule type" value="Genomic_DNA"/>
</dbReference>
<comment type="similarity">
    <text evidence="1">Belongs to the metallo-dependent hydrolases superfamily.</text>
</comment>
<reference evidence="3" key="1">
    <citation type="submission" date="2018-05" db="EMBL/GenBank/DDBJ databases">
        <authorList>
            <person name="Lanie J.A."/>
            <person name="Ng W.-L."/>
            <person name="Kazmierczak K.M."/>
            <person name="Andrzejewski T.M."/>
            <person name="Davidsen T.M."/>
            <person name="Wayne K.J."/>
            <person name="Tettelin H."/>
            <person name="Glass J.I."/>
            <person name="Rusch D."/>
            <person name="Podicherti R."/>
            <person name="Tsui H.-C.T."/>
            <person name="Winkler M.E."/>
        </authorList>
    </citation>
    <scope>NUCLEOTIDE SEQUENCE</scope>
</reference>
<dbReference type="SUPFAM" id="SSF51556">
    <property type="entry name" value="Metallo-dependent hydrolases"/>
    <property type="match status" value="1"/>
</dbReference>
<accession>A0A381ZPZ4</accession>
<evidence type="ECO:0000256" key="1">
    <source>
        <dbReference type="ARBA" id="ARBA00038310"/>
    </source>
</evidence>
<proteinExistence type="inferred from homology"/>
<protein>
    <recommendedName>
        <fullName evidence="2">Amidohydrolase-related domain-containing protein</fullName>
    </recommendedName>
</protein>
<organism evidence="3">
    <name type="scientific">marine metagenome</name>
    <dbReference type="NCBI Taxonomy" id="408172"/>
    <lineage>
        <taxon>unclassified sequences</taxon>
        <taxon>metagenomes</taxon>
        <taxon>ecological metagenomes</taxon>
    </lineage>
</organism>
<gene>
    <name evidence="3" type="ORF">METZ01_LOCUS144048</name>
</gene>
<dbReference type="AlphaFoldDB" id="A0A381ZPZ4"/>
<evidence type="ECO:0000313" key="3">
    <source>
        <dbReference type="EMBL" id="SVA91194.1"/>
    </source>
</evidence>
<evidence type="ECO:0000259" key="2">
    <source>
        <dbReference type="Pfam" id="PF04909"/>
    </source>
</evidence>
<dbReference type="Gene3D" id="3.20.20.140">
    <property type="entry name" value="Metal-dependent hydrolases"/>
    <property type="match status" value="1"/>
</dbReference>
<sequence length="322" mass="36367">MNRRQFLATSASVVAATSCTSLSQNKKQTIPIVDTHQHLWNLDRFKLTWLAEAPPILNRSFHLVDYLKATKGLNVAKAIYLEVDVIPSQQNDEARFVTEISKDPKHPTVAGVISGRPENEGFKKYIDQYKDNKHIKGLRRLMETTPSGFCLQPRFIHSVTYLGELNKHFEITIQPTQLNDALSLVKRCPNTRFVIDHCGTADPKAFLSEKNRGGAMPMHEADQWKADMSRLADQPNTVCKISGIVAHAPNGWTTEHLAPIVNHCLDEFGPDRVMFGGDWPVCLLGARYGEWVSALKEIVSNRPEGERQKLFYRNGTRTYQLA</sequence>
<dbReference type="GO" id="GO:0016787">
    <property type="term" value="F:hydrolase activity"/>
    <property type="evidence" value="ECO:0007669"/>
    <property type="project" value="InterPro"/>
</dbReference>